<evidence type="ECO:0000256" key="12">
    <source>
        <dbReference type="ARBA" id="ARBA00023014"/>
    </source>
</evidence>
<dbReference type="SUPFAM" id="SSF55124">
    <property type="entry name" value="Nitrite/Sulfite reductase N-terminal domain-like"/>
    <property type="match status" value="2"/>
</dbReference>
<comment type="caution">
    <text evidence="19">The sequence shown here is derived from an EMBL/GenBank/DDBJ whole genome shotgun (WGS) entry which is preliminary data.</text>
</comment>
<evidence type="ECO:0000313" key="20">
    <source>
        <dbReference type="Proteomes" id="UP000319848"/>
    </source>
</evidence>
<gene>
    <name evidence="19" type="ORF">IP98_00208</name>
</gene>
<dbReference type="Proteomes" id="UP000319848">
    <property type="component" value="Unassembled WGS sequence"/>
</dbReference>
<reference evidence="19 20" key="1">
    <citation type="journal article" date="2015" name="Stand. Genomic Sci.">
        <title>Genomic Encyclopedia of Bacterial and Archaeal Type Strains, Phase III: the genomes of soil and plant-associated and newly described type strains.</title>
        <authorList>
            <person name="Whitman W.B."/>
            <person name="Woyke T."/>
            <person name="Klenk H.P."/>
            <person name="Zhou Y."/>
            <person name="Lilburn T.G."/>
            <person name="Beck B.J."/>
            <person name="De Vos P."/>
            <person name="Vandamme P."/>
            <person name="Eisen J.A."/>
            <person name="Garrity G."/>
            <person name="Hugenholtz P."/>
            <person name="Kyrpides N.C."/>
        </authorList>
    </citation>
    <scope>NUCLEOTIDE SEQUENCE [LARGE SCALE GENOMIC DNA]</scope>
    <source>
        <strain evidence="19 20">CGMCC 1.7270</strain>
    </source>
</reference>
<dbReference type="GO" id="GO:0046872">
    <property type="term" value="F:metal ion binding"/>
    <property type="evidence" value="ECO:0007669"/>
    <property type="project" value="UniProtKB-KW"/>
</dbReference>
<evidence type="ECO:0000256" key="3">
    <source>
        <dbReference type="ARBA" id="ARBA00004774"/>
    </source>
</evidence>
<organism evidence="19 20">
    <name type="scientific">Flavobacterium cauense R2A-7</name>
    <dbReference type="NCBI Taxonomy" id="1341154"/>
    <lineage>
        <taxon>Bacteria</taxon>
        <taxon>Pseudomonadati</taxon>
        <taxon>Bacteroidota</taxon>
        <taxon>Flavobacteriia</taxon>
        <taxon>Flavobacteriales</taxon>
        <taxon>Flavobacteriaceae</taxon>
        <taxon>Flavobacterium</taxon>
    </lineage>
</organism>
<keyword evidence="11" id="KW-0408">Iron</keyword>
<comment type="subunit">
    <text evidence="16">Alpha(8)-beta(8). The alpha component is a flavoprotein, the beta component is a hemoprotein.</text>
</comment>
<evidence type="ECO:0000256" key="2">
    <source>
        <dbReference type="ARBA" id="ARBA00001966"/>
    </source>
</evidence>
<dbReference type="EC" id="1.8.1.2" evidence="5"/>
<evidence type="ECO:0000256" key="13">
    <source>
        <dbReference type="ARBA" id="ARBA00023192"/>
    </source>
</evidence>
<dbReference type="GO" id="GO:0000103">
    <property type="term" value="P:sulfate assimilation"/>
    <property type="evidence" value="ECO:0007669"/>
    <property type="project" value="TreeGrafter"/>
</dbReference>
<evidence type="ECO:0000259" key="18">
    <source>
        <dbReference type="Pfam" id="PF03460"/>
    </source>
</evidence>
<keyword evidence="13" id="KW-0028">Amino-acid biosynthesis</keyword>
<keyword evidence="13" id="KW-0198">Cysteine biosynthesis</keyword>
<accession>V6RX98</accession>
<dbReference type="PROSITE" id="PS00365">
    <property type="entry name" value="NIR_SIR"/>
    <property type="match status" value="1"/>
</dbReference>
<dbReference type="Pfam" id="PF03460">
    <property type="entry name" value="NIR_SIR_ferr"/>
    <property type="match status" value="1"/>
</dbReference>
<keyword evidence="9" id="KW-0521">NADP</keyword>
<dbReference type="NCBIfam" id="NF010029">
    <property type="entry name" value="PRK13504.1"/>
    <property type="match status" value="1"/>
</dbReference>
<comment type="catalytic activity">
    <reaction evidence="14">
        <text>hydrogen sulfide + 3 NADP(+) + 3 H2O = sulfite + 3 NADPH + 4 H(+)</text>
        <dbReference type="Rhea" id="RHEA:13801"/>
        <dbReference type="ChEBI" id="CHEBI:15377"/>
        <dbReference type="ChEBI" id="CHEBI:15378"/>
        <dbReference type="ChEBI" id="CHEBI:17359"/>
        <dbReference type="ChEBI" id="CHEBI:29919"/>
        <dbReference type="ChEBI" id="CHEBI:57783"/>
        <dbReference type="ChEBI" id="CHEBI:58349"/>
        <dbReference type="EC" id="1.8.1.2"/>
    </reaction>
</comment>
<evidence type="ECO:0000313" key="19">
    <source>
        <dbReference type="EMBL" id="TWI15217.1"/>
    </source>
</evidence>
<evidence type="ECO:0000256" key="1">
    <source>
        <dbReference type="ARBA" id="ARBA00001929"/>
    </source>
</evidence>
<dbReference type="RefSeq" id="WP_023571627.1">
    <property type="nucleotide sequence ID" value="NZ_AVBI01000019.1"/>
</dbReference>
<dbReference type="PRINTS" id="PR00397">
    <property type="entry name" value="SIROHAEM"/>
</dbReference>
<evidence type="ECO:0000256" key="8">
    <source>
        <dbReference type="ARBA" id="ARBA00022723"/>
    </source>
</evidence>
<dbReference type="GO" id="GO:0009337">
    <property type="term" value="C:sulfite reductase complex (NADPH)"/>
    <property type="evidence" value="ECO:0007669"/>
    <property type="project" value="TreeGrafter"/>
</dbReference>
<dbReference type="InterPro" id="IPR006067">
    <property type="entry name" value="NO2/SO3_Rdtase_4Fe4S_dom"/>
</dbReference>
<sequence length="549" mass="62660">MSEKLSPIEAIKTQSDGLRGTLKESIDLDNHTGNVRPDDETLVKFHGMYVQDDRDRRVERAEKKLDKLYSFMIRLRIPGGVITAEQWLATHDISEEFGTGTLKITTRQTVQLHGLLKHQLRPTIQAFNTAKLDSIAACGDVNRNVIVSSHPQLSPLHREIYTYADKISTLLLPKTQSYYEVFVDGEKIYERSAEADPLYEDRYLPRKFKIAIAIPPSNDVDVFTNDIGLIAIVENNQLKGFNIAVGGGLATTHGNPNTYARLGSIIGFTDTEEKTLKAVYEILTVQRDFGNRFDRKLSRMKYTVDKLTVEGFKKELESRIGFDLLPAQPFKFTERSDRFGWEQSHEGKWFYTLFVEHGVVKPYQKQFLYELAQLNISNFIFSGNQNLILGEICESDKPKAEILLEKHEIDKHDSTLRKNSMACVALPTCPLALAEAQRYLPELVTKIEPLLEKYSLQKEEISIRMTGCPNGCGRPYVAELGFIGTGPGQYNFMLGGDRYGQRLNKLYKEKQTEAEILTEVDSLLHQYVKERKHNETFGDFSFRKFFAKN</sequence>
<evidence type="ECO:0000256" key="14">
    <source>
        <dbReference type="ARBA" id="ARBA00052219"/>
    </source>
</evidence>
<dbReference type="Pfam" id="PF01077">
    <property type="entry name" value="NIR_SIR"/>
    <property type="match status" value="1"/>
</dbReference>
<evidence type="ECO:0000256" key="7">
    <source>
        <dbReference type="ARBA" id="ARBA00022617"/>
    </source>
</evidence>
<evidence type="ECO:0000256" key="16">
    <source>
        <dbReference type="ARBA" id="ARBA00062253"/>
    </source>
</evidence>
<keyword evidence="10" id="KW-0560">Oxidoreductase</keyword>
<proteinExistence type="inferred from homology"/>
<dbReference type="InterPro" id="IPR005117">
    <property type="entry name" value="NiRdtase/SiRdtase_haem-b_fer"/>
</dbReference>
<comment type="cofactor">
    <cofactor evidence="2">
        <name>[4Fe-4S] cluster</name>
        <dbReference type="ChEBI" id="CHEBI:49883"/>
    </cofactor>
</comment>
<dbReference type="Gene3D" id="3.30.413.10">
    <property type="entry name" value="Sulfite Reductase Hemoprotein, domain 1"/>
    <property type="match status" value="2"/>
</dbReference>
<comment type="similarity">
    <text evidence="4">Belongs to the nitrite and sulfite reductase 4Fe-4S domain family.</text>
</comment>
<evidence type="ECO:0000256" key="9">
    <source>
        <dbReference type="ARBA" id="ARBA00022857"/>
    </source>
</evidence>
<dbReference type="PANTHER" id="PTHR11493:SF47">
    <property type="entry name" value="SULFITE REDUCTASE [NADPH] SUBUNIT BETA"/>
    <property type="match status" value="1"/>
</dbReference>
<dbReference type="GO" id="GO:0050311">
    <property type="term" value="F:sulfite reductase (ferredoxin) activity"/>
    <property type="evidence" value="ECO:0007669"/>
    <property type="project" value="TreeGrafter"/>
</dbReference>
<dbReference type="InterPro" id="IPR036136">
    <property type="entry name" value="Nit/Sulf_reduc_fer-like_dom_sf"/>
</dbReference>
<protein>
    <recommendedName>
        <fullName evidence="5">assimilatory sulfite reductase (NADPH)</fullName>
        <ecNumber evidence="5">1.8.1.2</ecNumber>
    </recommendedName>
</protein>
<dbReference type="AlphaFoldDB" id="V6RX98"/>
<dbReference type="FunFam" id="3.30.413.10:FF:000003">
    <property type="entry name" value="Sulfite reductase [NADPH] hemoprotein beta-component"/>
    <property type="match status" value="1"/>
</dbReference>
<evidence type="ECO:0000256" key="5">
    <source>
        <dbReference type="ARBA" id="ARBA00012604"/>
    </source>
</evidence>
<keyword evidence="6" id="KW-0004">4Fe-4S</keyword>
<dbReference type="GO" id="GO:0004783">
    <property type="term" value="F:sulfite reductase (NADPH) activity"/>
    <property type="evidence" value="ECO:0007669"/>
    <property type="project" value="UniProtKB-EC"/>
</dbReference>
<comment type="pathway">
    <text evidence="3">Sulfur metabolism; hydrogen sulfide biosynthesis; hydrogen sulfide from sulfite (NADPH route): step 1/1.</text>
</comment>
<comment type="function">
    <text evidence="15">Component of the sulfite reductase complex that catalyzes the 6-electron reduction of sulfite to sulfide. This is one of several activities required for the biosynthesis of L-cysteine from sulfate.</text>
</comment>
<keyword evidence="12" id="KW-0411">Iron-sulfur</keyword>
<comment type="cofactor">
    <cofactor evidence="1">
        <name>siroheme</name>
        <dbReference type="ChEBI" id="CHEBI:60052"/>
    </cofactor>
</comment>
<evidence type="ECO:0000256" key="6">
    <source>
        <dbReference type="ARBA" id="ARBA00022485"/>
    </source>
</evidence>
<evidence type="ECO:0000259" key="17">
    <source>
        <dbReference type="Pfam" id="PF01077"/>
    </source>
</evidence>
<dbReference type="SUPFAM" id="SSF56014">
    <property type="entry name" value="Nitrite and sulphite reductase 4Fe-4S domain-like"/>
    <property type="match status" value="2"/>
</dbReference>
<feature type="domain" description="Nitrite/Sulfite reductase ferredoxin-like" evidence="18">
    <location>
        <begin position="70"/>
        <end position="126"/>
    </location>
</feature>
<feature type="domain" description="Nitrite/sulphite reductase 4Fe-4S" evidence="17">
    <location>
        <begin position="165"/>
        <end position="321"/>
    </location>
</feature>
<dbReference type="GO" id="GO:0019344">
    <property type="term" value="P:cysteine biosynthetic process"/>
    <property type="evidence" value="ECO:0007669"/>
    <property type="project" value="UniProtKB-KW"/>
</dbReference>
<evidence type="ECO:0000256" key="11">
    <source>
        <dbReference type="ARBA" id="ARBA00023004"/>
    </source>
</evidence>
<dbReference type="InterPro" id="IPR006066">
    <property type="entry name" value="NO2/SO3_Rdtase_FeS/sirohaem_BS"/>
</dbReference>
<dbReference type="STRING" id="1341154.FCR2A7T_25340"/>
<dbReference type="GO" id="GO:0051539">
    <property type="term" value="F:4 iron, 4 sulfur cluster binding"/>
    <property type="evidence" value="ECO:0007669"/>
    <property type="project" value="UniProtKB-KW"/>
</dbReference>
<dbReference type="InterPro" id="IPR045169">
    <property type="entry name" value="NO2/SO3_Rdtase_4Fe4S_prot"/>
</dbReference>
<dbReference type="PANTHER" id="PTHR11493">
    <property type="entry name" value="SULFITE REDUCTASE [NADPH] SUBUNIT BETA-RELATED"/>
    <property type="match status" value="1"/>
</dbReference>
<dbReference type="EMBL" id="VLKQ01000001">
    <property type="protein sequence ID" value="TWI15217.1"/>
    <property type="molecule type" value="Genomic_DNA"/>
</dbReference>
<evidence type="ECO:0000256" key="4">
    <source>
        <dbReference type="ARBA" id="ARBA00010429"/>
    </source>
</evidence>
<dbReference type="InterPro" id="IPR045854">
    <property type="entry name" value="NO2/SO3_Rdtase_4Fe4S_sf"/>
</dbReference>
<dbReference type="GO" id="GO:0020037">
    <property type="term" value="F:heme binding"/>
    <property type="evidence" value="ECO:0007669"/>
    <property type="project" value="InterPro"/>
</dbReference>
<evidence type="ECO:0000256" key="15">
    <source>
        <dbReference type="ARBA" id="ARBA00057160"/>
    </source>
</evidence>
<keyword evidence="20" id="KW-1185">Reference proteome</keyword>
<evidence type="ECO:0000256" key="10">
    <source>
        <dbReference type="ARBA" id="ARBA00023002"/>
    </source>
</evidence>
<keyword evidence="7" id="KW-0349">Heme</keyword>
<name>V6RX98_9FLAO</name>
<keyword evidence="8" id="KW-0479">Metal-binding</keyword>